<gene>
    <name evidence="1" type="ORF">AS026_30465</name>
</gene>
<organism evidence="1 2">
    <name type="scientific">Rhizobium altiplani</name>
    <dbReference type="NCBI Taxonomy" id="1864509"/>
    <lineage>
        <taxon>Bacteria</taxon>
        <taxon>Pseudomonadati</taxon>
        <taxon>Pseudomonadota</taxon>
        <taxon>Alphaproteobacteria</taxon>
        <taxon>Hyphomicrobiales</taxon>
        <taxon>Rhizobiaceae</taxon>
        <taxon>Rhizobium/Agrobacterium group</taxon>
        <taxon>Rhizobium</taxon>
    </lineage>
</organism>
<dbReference type="Proteomes" id="UP000068164">
    <property type="component" value="Unassembled WGS sequence"/>
</dbReference>
<sequence length="121" mass="13565">MFHATIRLAPPNIAALKKALREKYPNIRSSHADEALAASVGFKSYSAMLTVLKRVSDSARLVVQTDASLLQVRLEQLGYAGLVPRDLQRLVWEAQYPDRWEADEVELSLRKRFAPTAANSQ</sequence>
<proteinExistence type="predicted"/>
<dbReference type="EMBL" id="LNCD01000023">
    <property type="protein sequence ID" value="KWV58393.1"/>
    <property type="molecule type" value="Genomic_DNA"/>
</dbReference>
<reference evidence="1 2" key="1">
    <citation type="submission" date="2015-11" db="EMBL/GenBank/DDBJ databases">
        <title>Draft Genome Sequence of the Strain BR 10423 (Rhizobium sp.) isolated from nodules of Mimosa pudica.</title>
        <authorList>
            <person name="Barauna A.C."/>
            <person name="Zilli J.E."/>
            <person name="Simoes-Araujo J.L."/>
            <person name="Reis V.M."/>
            <person name="James E.K."/>
            <person name="Reis F.B.Jr."/>
            <person name="Rouws L.F."/>
            <person name="Passos S.R."/>
            <person name="Gois S.R."/>
        </authorList>
    </citation>
    <scope>NUCLEOTIDE SEQUENCE [LARGE SCALE GENOMIC DNA]</scope>
    <source>
        <strain evidence="1 2">BR10423</strain>
    </source>
</reference>
<comment type="caution">
    <text evidence="1">The sequence shown here is derived from an EMBL/GenBank/DDBJ whole genome shotgun (WGS) entry which is preliminary data.</text>
</comment>
<protein>
    <submittedName>
        <fullName evidence="1">Uncharacterized protein</fullName>
    </submittedName>
</protein>
<dbReference type="OrthoDB" id="8399830at2"/>
<evidence type="ECO:0000313" key="2">
    <source>
        <dbReference type="Proteomes" id="UP000068164"/>
    </source>
</evidence>
<accession>A0A109K0E3</accession>
<evidence type="ECO:0000313" key="1">
    <source>
        <dbReference type="EMBL" id="KWV58393.1"/>
    </source>
</evidence>
<dbReference type="AlphaFoldDB" id="A0A109K0E3"/>
<name>A0A109K0E3_9HYPH</name>
<keyword evidence="2" id="KW-1185">Reference proteome</keyword>
<dbReference type="RefSeq" id="WP_062368700.1">
    <property type="nucleotide sequence ID" value="NZ_LNCD01000023.1"/>
</dbReference>